<gene>
    <name evidence="2" type="ORF">BU16DRAFT_555582</name>
</gene>
<proteinExistence type="predicted"/>
<evidence type="ECO:0000256" key="1">
    <source>
        <dbReference type="SAM" id="MobiDB-lite"/>
    </source>
</evidence>
<feature type="region of interest" description="Disordered" evidence="1">
    <location>
        <begin position="207"/>
        <end position="254"/>
    </location>
</feature>
<name>A0A6A6R8E8_9PEZI</name>
<evidence type="ECO:0000313" key="3">
    <source>
        <dbReference type="Proteomes" id="UP000799750"/>
    </source>
</evidence>
<organism evidence="2 3">
    <name type="scientific">Lophium mytilinum</name>
    <dbReference type="NCBI Taxonomy" id="390894"/>
    <lineage>
        <taxon>Eukaryota</taxon>
        <taxon>Fungi</taxon>
        <taxon>Dikarya</taxon>
        <taxon>Ascomycota</taxon>
        <taxon>Pezizomycotina</taxon>
        <taxon>Dothideomycetes</taxon>
        <taxon>Pleosporomycetidae</taxon>
        <taxon>Mytilinidiales</taxon>
        <taxon>Mytilinidiaceae</taxon>
        <taxon>Lophium</taxon>
    </lineage>
</organism>
<sequence length="318" mass="35693">MAACVDYLKTLLGATGENALPPAVAAGIKSLPSGSLFNGATVCDLSAEKQQDLKTILTEYLSRLPDHIQRQLAKHCTFQKSAFSTIIAFLFARKEHIAYATTGALSLTVVGYLAVQHFNRYVEKVRMEEREWSFQQLARLSGIVQAEEREKYDRQLVRHVKDVRVKERERYGQLLEKLTYQWPETLSDFAEKTEEVQVKRLSLDSAKARTESAALETPERTVEQEESSVATDHAGKPGPESGEANEGTTGECPMKEDIPELLIPLSNWLKDQGRLESEGWMVSDAAYRAKREARLKAEDISSNWELVENTEGKESKLA</sequence>
<dbReference type="AlphaFoldDB" id="A0A6A6R8E8"/>
<reference evidence="2" key="1">
    <citation type="journal article" date="2020" name="Stud. Mycol.">
        <title>101 Dothideomycetes genomes: a test case for predicting lifestyles and emergence of pathogens.</title>
        <authorList>
            <person name="Haridas S."/>
            <person name="Albert R."/>
            <person name="Binder M."/>
            <person name="Bloem J."/>
            <person name="Labutti K."/>
            <person name="Salamov A."/>
            <person name="Andreopoulos B."/>
            <person name="Baker S."/>
            <person name="Barry K."/>
            <person name="Bills G."/>
            <person name="Bluhm B."/>
            <person name="Cannon C."/>
            <person name="Castanera R."/>
            <person name="Culley D."/>
            <person name="Daum C."/>
            <person name="Ezra D."/>
            <person name="Gonzalez J."/>
            <person name="Henrissat B."/>
            <person name="Kuo A."/>
            <person name="Liang C."/>
            <person name="Lipzen A."/>
            <person name="Lutzoni F."/>
            <person name="Magnuson J."/>
            <person name="Mondo S."/>
            <person name="Nolan M."/>
            <person name="Ohm R."/>
            <person name="Pangilinan J."/>
            <person name="Park H.-J."/>
            <person name="Ramirez L."/>
            <person name="Alfaro M."/>
            <person name="Sun H."/>
            <person name="Tritt A."/>
            <person name="Yoshinaga Y."/>
            <person name="Zwiers L.-H."/>
            <person name="Turgeon B."/>
            <person name="Goodwin S."/>
            <person name="Spatafora J."/>
            <person name="Crous P."/>
            <person name="Grigoriev I."/>
        </authorList>
    </citation>
    <scope>NUCLEOTIDE SEQUENCE</scope>
    <source>
        <strain evidence="2">CBS 269.34</strain>
    </source>
</reference>
<dbReference type="OrthoDB" id="10520159at2759"/>
<evidence type="ECO:0000313" key="2">
    <source>
        <dbReference type="EMBL" id="KAF2501075.1"/>
    </source>
</evidence>
<dbReference type="Proteomes" id="UP000799750">
    <property type="component" value="Unassembled WGS sequence"/>
</dbReference>
<protein>
    <submittedName>
        <fullName evidence="2">Uncharacterized protein</fullName>
    </submittedName>
</protein>
<dbReference type="EMBL" id="MU004182">
    <property type="protein sequence ID" value="KAF2501075.1"/>
    <property type="molecule type" value="Genomic_DNA"/>
</dbReference>
<accession>A0A6A6R8E8</accession>
<keyword evidence="3" id="KW-1185">Reference proteome</keyword>